<dbReference type="AlphaFoldDB" id="A0A6L5WH36"/>
<gene>
    <name evidence="1" type="ORF">F1B92_04845</name>
</gene>
<reference evidence="1 2" key="2">
    <citation type="submission" date="2020-03" db="EMBL/GenBank/DDBJ databases">
        <title>Campylobacter portucalensis sp. nov., a new species of Campylobacter isolated from the reproductive tract of bulls.</title>
        <authorList>
            <person name="Silva M.F."/>
            <person name="Pereira G."/>
            <person name="Carneiro C."/>
            <person name="Hemphill A."/>
            <person name="Mateus L."/>
            <person name="Lopes-Da-Costa L."/>
            <person name="Silva E."/>
        </authorList>
    </citation>
    <scope>NUCLEOTIDE SEQUENCE [LARGE SCALE GENOMIC DNA]</scope>
    <source>
        <strain evidence="1 2">FMV-PI01</strain>
    </source>
</reference>
<sequence length="77" mass="9021">MRELEVHITNKSLSKSYKISIDDEFAVVFKKDLALFSDKNGNIDAKDLLEAFVKKSYEQFINAKELNRLIKKIEENR</sequence>
<dbReference type="RefSeq" id="WP_154570770.1">
    <property type="nucleotide sequence ID" value="NZ_VWSJ01000015.1"/>
</dbReference>
<protein>
    <submittedName>
        <fullName evidence="1">Uncharacterized protein</fullName>
    </submittedName>
</protein>
<reference evidence="1 2" key="1">
    <citation type="submission" date="2019-09" db="EMBL/GenBank/DDBJ databases">
        <authorList>
            <person name="Silva M."/>
            <person name="Pereira G."/>
            <person name="Lopes-Da-Costa L."/>
            <person name="Silva E."/>
        </authorList>
    </citation>
    <scope>NUCLEOTIDE SEQUENCE [LARGE SCALE GENOMIC DNA]</scope>
    <source>
        <strain evidence="1 2">FMV-PI01</strain>
    </source>
</reference>
<evidence type="ECO:0000313" key="1">
    <source>
        <dbReference type="EMBL" id="MSN96500.1"/>
    </source>
</evidence>
<dbReference type="EMBL" id="VWSJ01000015">
    <property type="protein sequence ID" value="MSN96500.1"/>
    <property type="molecule type" value="Genomic_DNA"/>
</dbReference>
<organism evidence="1 2">
    <name type="scientific">Campylobacter portucalensis</name>
    <dbReference type="NCBI Taxonomy" id="2608384"/>
    <lineage>
        <taxon>Bacteria</taxon>
        <taxon>Pseudomonadati</taxon>
        <taxon>Campylobacterota</taxon>
        <taxon>Epsilonproteobacteria</taxon>
        <taxon>Campylobacterales</taxon>
        <taxon>Campylobacteraceae</taxon>
        <taxon>Campylobacter</taxon>
    </lineage>
</organism>
<accession>A0A6L5WH36</accession>
<comment type="caution">
    <text evidence="1">The sequence shown here is derived from an EMBL/GenBank/DDBJ whole genome shotgun (WGS) entry which is preliminary data.</text>
</comment>
<proteinExistence type="predicted"/>
<name>A0A6L5WH36_9BACT</name>
<keyword evidence="2" id="KW-1185">Reference proteome</keyword>
<dbReference type="Proteomes" id="UP000476338">
    <property type="component" value="Unassembled WGS sequence"/>
</dbReference>
<evidence type="ECO:0000313" key="2">
    <source>
        <dbReference type="Proteomes" id="UP000476338"/>
    </source>
</evidence>